<comment type="catalytic activity">
    <reaction evidence="9">
        <text>S-methyl-5'-thioadenosine + phosphate = 5-(methylsulfanyl)-alpha-D-ribose 1-phosphate + adenine</text>
        <dbReference type="Rhea" id="RHEA:11852"/>
        <dbReference type="ChEBI" id="CHEBI:16708"/>
        <dbReference type="ChEBI" id="CHEBI:17509"/>
        <dbReference type="ChEBI" id="CHEBI:43474"/>
        <dbReference type="ChEBI" id="CHEBI:58533"/>
        <dbReference type="EC" id="2.4.2.28"/>
    </reaction>
    <physiologicalReaction direction="left-to-right" evidence="9">
        <dbReference type="Rhea" id="RHEA:11853"/>
    </physiologicalReaction>
</comment>
<sequence length="251" mass="26110">MPARTSPLLGQIPHGFYGRAGGVSEGIYAGLNAGPGSGDDPAAVAENRNRIRDHLGAEHLVTGYQTHSTIAAFLDEPPTEQVRADALVTATPGLAIGVLAADCVPVLFAGDCLIGAAHAGWRGSLDGILEATIALMAEKGAGADSLSAAIGPCLRAPAFEVGDDLIDEVTGKYPVAERFFSPGERPGKSIYDHVSFVRWRLTESGIDEARIGDTGGCTLTTPEDWFSYRASRANGDADYGRNISVIALSTG</sequence>
<dbReference type="InterPro" id="IPR003730">
    <property type="entry name" value="Cu_polyphenol_OxRdtase"/>
</dbReference>
<name>A0A371RLP7_9PROT</name>
<dbReference type="InParanoid" id="A0A371RLP7"/>
<dbReference type="EMBL" id="QUQO01000001">
    <property type="protein sequence ID" value="RFB06296.1"/>
    <property type="molecule type" value="Genomic_DNA"/>
</dbReference>
<dbReference type="AlphaFoldDB" id="A0A371RLP7"/>
<evidence type="ECO:0000256" key="5">
    <source>
        <dbReference type="ARBA" id="ARBA00022801"/>
    </source>
</evidence>
<dbReference type="InterPro" id="IPR038371">
    <property type="entry name" value="Cu_polyphenol_OxRdtase_sf"/>
</dbReference>
<proteinExistence type="inferred from homology"/>
<dbReference type="OrthoDB" id="4279at2"/>
<accession>A0A371RLP7</accession>
<evidence type="ECO:0000313" key="11">
    <source>
        <dbReference type="EMBL" id="RFB06296.1"/>
    </source>
</evidence>
<dbReference type="InterPro" id="IPR011324">
    <property type="entry name" value="Cytotoxic_necrot_fac-like_cat"/>
</dbReference>
<keyword evidence="4" id="KW-0479">Metal-binding</keyword>
<comment type="similarity">
    <text evidence="2 10">Belongs to the purine nucleoside phosphorylase YfiH/LACC1 family.</text>
</comment>
<dbReference type="SUPFAM" id="SSF64438">
    <property type="entry name" value="CNF1/YfiH-like putative cysteine hydrolases"/>
    <property type="match status" value="1"/>
</dbReference>
<evidence type="ECO:0000313" key="12">
    <source>
        <dbReference type="Proteomes" id="UP000264589"/>
    </source>
</evidence>
<dbReference type="PANTHER" id="PTHR30616">
    <property type="entry name" value="UNCHARACTERIZED PROTEIN YFIH"/>
    <property type="match status" value="1"/>
</dbReference>
<evidence type="ECO:0000256" key="3">
    <source>
        <dbReference type="ARBA" id="ARBA00022679"/>
    </source>
</evidence>
<gene>
    <name evidence="11" type="primary">pgeF</name>
    <name evidence="11" type="ORF">DX908_01020</name>
</gene>
<protein>
    <recommendedName>
        <fullName evidence="10">Purine nucleoside phosphorylase</fullName>
    </recommendedName>
</protein>
<evidence type="ECO:0000256" key="2">
    <source>
        <dbReference type="ARBA" id="ARBA00007353"/>
    </source>
</evidence>
<dbReference type="Proteomes" id="UP000264589">
    <property type="component" value="Unassembled WGS sequence"/>
</dbReference>
<evidence type="ECO:0000256" key="10">
    <source>
        <dbReference type="RuleBase" id="RU361274"/>
    </source>
</evidence>
<dbReference type="GO" id="GO:0017061">
    <property type="term" value="F:S-methyl-5-thioadenosine phosphorylase activity"/>
    <property type="evidence" value="ECO:0007669"/>
    <property type="project" value="UniProtKB-EC"/>
</dbReference>
<keyword evidence="5" id="KW-0378">Hydrolase</keyword>
<evidence type="ECO:0000256" key="1">
    <source>
        <dbReference type="ARBA" id="ARBA00000553"/>
    </source>
</evidence>
<dbReference type="GO" id="GO:0005507">
    <property type="term" value="F:copper ion binding"/>
    <property type="evidence" value="ECO:0007669"/>
    <property type="project" value="TreeGrafter"/>
</dbReference>
<keyword evidence="6" id="KW-0862">Zinc</keyword>
<dbReference type="NCBIfam" id="TIGR00726">
    <property type="entry name" value="peptidoglycan editing factor PgeF"/>
    <property type="match status" value="1"/>
</dbReference>
<evidence type="ECO:0000256" key="6">
    <source>
        <dbReference type="ARBA" id="ARBA00022833"/>
    </source>
</evidence>
<dbReference type="GO" id="GO:0016787">
    <property type="term" value="F:hydrolase activity"/>
    <property type="evidence" value="ECO:0007669"/>
    <property type="project" value="UniProtKB-KW"/>
</dbReference>
<evidence type="ECO:0000256" key="8">
    <source>
        <dbReference type="ARBA" id="ARBA00048968"/>
    </source>
</evidence>
<evidence type="ECO:0000256" key="4">
    <source>
        <dbReference type="ARBA" id="ARBA00022723"/>
    </source>
</evidence>
<comment type="caution">
    <text evidence="11">The sequence shown here is derived from an EMBL/GenBank/DDBJ whole genome shotgun (WGS) entry which is preliminary data.</text>
</comment>
<dbReference type="Pfam" id="PF02578">
    <property type="entry name" value="Cu-oxidase_4"/>
    <property type="match status" value="1"/>
</dbReference>
<comment type="catalytic activity">
    <reaction evidence="1">
        <text>inosine + phosphate = alpha-D-ribose 1-phosphate + hypoxanthine</text>
        <dbReference type="Rhea" id="RHEA:27646"/>
        <dbReference type="ChEBI" id="CHEBI:17368"/>
        <dbReference type="ChEBI" id="CHEBI:17596"/>
        <dbReference type="ChEBI" id="CHEBI:43474"/>
        <dbReference type="ChEBI" id="CHEBI:57720"/>
        <dbReference type="EC" id="2.4.2.1"/>
    </reaction>
    <physiologicalReaction direction="left-to-right" evidence="1">
        <dbReference type="Rhea" id="RHEA:27647"/>
    </physiologicalReaction>
</comment>
<keyword evidence="12" id="KW-1185">Reference proteome</keyword>
<dbReference type="Gene3D" id="3.60.140.10">
    <property type="entry name" value="CNF1/YfiH-like putative cysteine hydrolases"/>
    <property type="match status" value="1"/>
</dbReference>
<dbReference type="PANTHER" id="PTHR30616:SF2">
    <property type="entry name" value="PURINE NUCLEOSIDE PHOSPHORYLASE LACC1"/>
    <property type="match status" value="1"/>
</dbReference>
<comment type="catalytic activity">
    <reaction evidence="7">
        <text>adenosine + H2O + H(+) = inosine + NH4(+)</text>
        <dbReference type="Rhea" id="RHEA:24408"/>
        <dbReference type="ChEBI" id="CHEBI:15377"/>
        <dbReference type="ChEBI" id="CHEBI:15378"/>
        <dbReference type="ChEBI" id="CHEBI:16335"/>
        <dbReference type="ChEBI" id="CHEBI:17596"/>
        <dbReference type="ChEBI" id="CHEBI:28938"/>
        <dbReference type="EC" id="3.5.4.4"/>
    </reaction>
    <physiologicalReaction direction="left-to-right" evidence="7">
        <dbReference type="Rhea" id="RHEA:24409"/>
    </physiologicalReaction>
</comment>
<dbReference type="CDD" id="cd16833">
    <property type="entry name" value="YfiH"/>
    <property type="match status" value="1"/>
</dbReference>
<organism evidence="11 12">
    <name type="scientific">Parvularcula marina</name>
    <dbReference type="NCBI Taxonomy" id="2292771"/>
    <lineage>
        <taxon>Bacteria</taxon>
        <taxon>Pseudomonadati</taxon>
        <taxon>Pseudomonadota</taxon>
        <taxon>Alphaproteobacteria</taxon>
        <taxon>Parvularculales</taxon>
        <taxon>Parvularculaceae</taxon>
        <taxon>Parvularcula</taxon>
    </lineage>
</organism>
<dbReference type="FunCoup" id="A0A371RLP7">
    <property type="interactions" value="400"/>
</dbReference>
<keyword evidence="3" id="KW-0808">Transferase</keyword>
<evidence type="ECO:0000256" key="7">
    <source>
        <dbReference type="ARBA" id="ARBA00047989"/>
    </source>
</evidence>
<evidence type="ECO:0000256" key="9">
    <source>
        <dbReference type="ARBA" id="ARBA00049893"/>
    </source>
</evidence>
<reference evidence="11 12" key="1">
    <citation type="submission" date="2018-08" db="EMBL/GenBank/DDBJ databases">
        <title>Parvularcula sp. SM1705, isolated from surface water of the South Sea China.</title>
        <authorList>
            <person name="Sun L."/>
        </authorList>
    </citation>
    <scope>NUCLEOTIDE SEQUENCE [LARGE SCALE GENOMIC DNA]</scope>
    <source>
        <strain evidence="11 12">SM1705</strain>
    </source>
</reference>
<comment type="catalytic activity">
    <reaction evidence="8">
        <text>adenosine + phosphate = alpha-D-ribose 1-phosphate + adenine</text>
        <dbReference type="Rhea" id="RHEA:27642"/>
        <dbReference type="ChEBI" id="CHEBI:16335"/>
        <dbReference type="ChEBI" id="CHEBI:16708"/>
        <dbReference type="ChEBI" id="CHEBI:43474"/>
        <dbReference type="ChEBI" id="CHEBI:57720"/>
        <dbReference type="EC" id="2.4.2.1"/>
    </reaction>
    <physiologicalReaction direction="left-to-right" evidence="8">
        <dbReference type="Rhea" id="RHEA:27643"/>
    </physiologicalReaction>
</comment>